<dbReference type="Proteomes" id="UP000694660">
    <property type="component" value="Unassembled WGS sequence"/>
</dbReference>
<accession>A0A944D9F6</accession>
<dbReference type="EMBL" id="JAEKFT010000018">
    <property type="protein sequence ID" value="MBT0962625.1"/>
    <property type="molecule type" value="Genomic_DNA"/>
</dbReference>
<name>A0A944D9F6_DENI1</name>
<evidence type="ECO:0000313" key="2">
    <source>
        <dbReference type="Proteomes" id="UP000694660"/>
    </source>
</evidence>
<protein>
    <submittedName>
        <fullName evidence="1">Zinc-binding protein</fullName>
    </submittedName>
</protein>
<gene>
    <name evidence="1" type="ORF">I8J34_15700</name>
</gene>
<keyword evidence="2" id="KW-1185">Reference proteome</keyword>
<evidence type="ECO:0000313" key="1">
    <source>
        <dbReference type="EMBL" id="MBT0962625.1"/>
    </source>
</evidence>
<comment type="caution">
    <text evidence="1">The sequence shown here is derived from an EMBL/GenBank/DDBJ whole genome shotgun (WGS) entry which is preliminary data.</text>
</comment>
<organism evidence="1 2">
    <name type="scientific">Denitromonas iodatirespirans</name>
    <dbReference type="NCBI Taxonomy" id="2795389"/>
    <lineage>
        <taxon>Bacteria</taxon>
        <taxon>Pseudomonadati</taxon>
        <taxon>Pseudomonadota</taxon>
        <taxon>Betaproteobacteria</taxon>
        <taxon>Rhodocyclales</taxon>
        <taxon>Zoogloeaceae</taxon>
        <taxon>Denitromonas</taxon>
    </lineage>
</organism>
<dbReference type="AlphaFoldDB" id="A0A944D9F6"/>
<proteinExistence type="predicted"/>
<dbReference type="InterPro" id="IPR014958">
    <property type="entry name" value="DGC"/>
</dbReference>
<dbReference type="Pfam" id="PF08859">
    <property type="entry name" value="DGC"/>
    <property type="match status" value="1"/>
</dbReference>
<dbReference type="PIRSF" id="PIRSF037181">
    <property type="entry name" value="DGC"/>
    <property type="match status" value="1"/>
</dbReference>
<reference evidence="2" key="1">
    <citation type="journal article" date="2022" name="ISME J.">
        <title>Genetic and phylogenetic analysis of dissimilatory iodate-reducing bacteria identifies potential niches across the world's oceans.</title>
        <authorList>
            <person name="Reyes-Umana V."/>
            <person name="Henning Z."/>
            <person name="Lee K."/>
            <person name="Barnum T.P."/>
            <person name="Coates J.D."/>
        </authorList>
    </citation>
    <scope>NUCLEOTIDE SEQUENCE [LARGE SCALE GENOMIC DNA]</scope>
    <source>
        <strain evidence="2">IR12</strain>
    </source>
</reference>
<dbReference type="RefSeq" id="WP_214362572.1">
    <property type="nucleotide sequence ID" value="NZ_JAEKFT010000018.1"/>
</dbReference>
<sequence>MLRVCHPDRPLVYACSGCTTAAQMTNYLALKLDRLGLAEMSCVVGVGAGISHLLQLARSGRPILVLDGCHLACARQCLTNQGIAPDRHLVMTRLGVGAQRYRDLDPTEAEAVAAQVVEAASELVSKTASLSA</sequence>